<protein>
    <recommendedName>
        <fullName evidence="3">Fibronectin type-III domain-containing protein</fullName>
    </recommendedName>
</protein>
<sequence>MRPCKPLLSSFADLKEWLVAVGAVLLLLALPGCGGGSGGSAVPAKVQQPITFASSLTLKQGSSFDIIQLDWVRPIATYDGFLLEASVAGSPFQSLTNDILPANWESIILTFDPSTPELLDLQFRLCAVRGGIRYEYTNVVPYFRGLRPASQVTTTLLRGGLFISWAKASLAADAVRVDKALLNPDGSFSGWQPLAQLGADALSFMDQDLLEGTTCSYRVTYAKGSVSSAPALATAPPIPVSSVTAFSAVAQADGIHLGWKNRSSLATEIVVWRSPGSGNGYASSFVTDIAHLPPSATTFVDAVSTPGTYEYYLETKSATASIWSLIAHAQYQVPNAPVVSTQVLTLPTATWLFRSGHGTTCLSLDDKASPGVRIFNGSTWDAHPALGALWLYPYVRFDASDHPHFVSLKPVGGVWVEFDLIHEWHDGTQWQSEPILTRKVFTGSASASSGNAFELDSSGQIHLLLDESQDQRPSTASLVYLHKDSSGWVEESLNVLPAQSYNRVTLAVDPSNAPHAVVWGSDGNGTELFRTSGGAWTASPIPTIQLSSGAFSKLVFPAPDRALLVFDRIAPSGPPLPDVDLMCIEKVAGTWQSPYRLGAASVFGLRYDGDIALSADRSRIALLANASTDRLLYLFSKGTWMPLALTPRFIGYERNPALVFDDTGRVTVFGRDSLATGATSTYTILKETP</sequence>
<evidence type="ECO:0000313" key="2">
    <source>
        <dbReference type="Proteomes" id="UP001242010"/>
    </source>
</evidence>
<evidence type="ECO:0008006" key="3">
    <source>
        <dbReference type="Google" id="ProtNLM"/>
    </source>
</evidence>
<dbReference type="InterPro" id="IPR013783">
    <property type="entry name" value="Ig-like_fold"/>
</dbReference>
<organism evidence="1 2">
    <name type="scientific">Geothrix oryzae</name>
    <dbReference type="NCBI Taxonomy" id="2927975"/>
    <lineage>
        <taxon>Bacteria</taxon>
        <taxon>Pseudomonadati</taxon>
        <taxon>Acidobacteriota</taxon>
        <taxon>Holophagae</taxon>
        <taxon>Holophagales</taxon>
        <taxon>Holophagaceae</taxon>
        <taxon>Geothrix</taxon>
    </lineage>
</organism>
<accession>A0ABN6UVV6</accession>
<reference evidence="2" key="1">
    <citation type="journal article" date="2023" name="Int. J. Syst. Evol. Microbiol.">
        <title>Mesoterricola silvestris gen. nov., sp. nov., Mesoterricola sediminis sp. nov., Geothrix oryzae sp. nov., Geothrix edaphica sp. nov., Geothrix rubra sp. nov., and Geothrix limicola sp. nov., six novel members of Acidobacteriota isolated from soils.</title>
        <authorList>
            <person name="Itoh H."/>
            <person name="Sugisawa Y."/>
            <person name="Mise K."/>
            <person name="Xu Z."/>
            <person name="Kuniyasu M."/>
            <person name="Ushijima N."/>
            <person name="Kawano K."/>
            <person name="Kobayashi E."/>
            <person name="Shiratori Y."/>
            <person name="Masuda Y."/>
            <person name="Senoo K."/>
        </authorList>
    </citation>
    <scope>NUCLEOTIDE SEQUENCE [LARGE SCALE GENOMIC DNA]</scope>
    <source>
        <strain evidence="2">Red222</strain>
    </source>
</reference>
<dbReference type="Gene3D" id="2.120.10.70">
    <property type="entry name" value="Fucose-specific lectin"/>
    <property type="match status" value="1"/>
</dbReference>
<dbReference type="EMBL" id="AP027079">
    <property type="protein sequence ID" value="BDU68939.1"/>
    <property type="molecule type" value="Genomic_DNA"/>
</dbReference>
<dbReference type="Gene3D" id="2.60.40.10">
    <property type="entry name" value="Immunoglobulins"/>
    <property type="match status" value="1"/>
</dbReference>
<proteinExistence type="predicted"/>
<gene>
    <name evidence="1" type="ORF">GETHOR_10400</name>
</gene>
<dbReference type="Proteomes" id="UP001242010">
    <property type="component" value="Chromosome"/>
</dbReference>
<name>A0ABN6UVV6_9BACT</name>
<evidence type="ECO:0000313" key="1">
    <source>
        <dbReference type="EMBL" id="BDU68939.1"/>
    </source>
</evidence>
<dbReference type="RefSeq" id="WP_286355573.1">
    <property type="nucleotide sequence ID" value="NZ_AP027079.1"/>
</dbReference>
<keyword evidence="2" id="KW-1185">Reference proteome</keyword>